<feature type="region of interest" description="Disordered" evidence="6">
    <location>
        <begin position="401"/>
        <end position="426"/>
    </location>
</feature>
<comment type="subcellular location">
    <subcellularLocation>
        <location evidence="1">Membrane</location>
        <topology evidence="1">Multi-pass membrane protein</topology>
    </subcellularLocation>
</comment>
<feature type="transmembrane region" description="Helical" evidence="7">
    <location>
        <begin position="259"/>
        <end position="282"/>
    </location>
</feature>
<keyword evidence="9" id="KW-1185">Reference proteome</keyword>
<evidence type="ECO:0000256" key="5">
    <source>
        <dbReference type="ARBA" id="ARBA00023136"/>
    </source>
</evidence>
<evidence type="ECO:0000313" key="8">
    <source>
        <dbReference type="EMBL" id="RRS01477.1"/>
    </source>
</evidence>
<organism evidence="8 9">
    <name type="scientific">Glycomyces terrestris</name>
    <dbReference type="NCBI Taxonomy" id="2493553"/>
    <lineage>
        <taxon>Bacteria</taxon>
        <taxon>Bacillati</taxon>
        <taxon>Actinomycetota</taxon>
        <taxon>Actinomycetes</taxon>
        <taxon>Glycomycetales</taxon>
        <taxon>Glycomycetaceae</taxon>
        <taxon>Glycomyces</taxon>
    </lineage>
</organism>
<dbReference type="GO" id="GO:0016020">
    <property type="term" value="C:membrane"/>
    <property type="evidence" value="ECO:0007669"/>
    <property type="project" value="UniProtKB-SubCell"/>
</dbReference>
<dbReference type="AlphaFoldDB" id="A0A426V3N7"/>
<evidence type="ECO:0000256" key="3">
    <source>
        <dbReference type="ARBA" id="ARBA00022692"/>
    </source>
</evidence>
<keyword evidence="3 7" id="KW-0812">Transmembrane</keyword>
<reference evidence="8 9" key="1">
    <citation type="submission" date="2018-12" db="EMBL/GenBank/DDBJ databases">
        <title>Glycomyces sp. YIM 121974 draft genome.</title>
        <authorList>
            <person name="Li Q."/>
        </authorList>
    </citation>
    <scope>NUCLEOTIDE SEQUENCE [LARGE SCALE GENOMIC DNA]</scope>
    <source>
        <strain evidence="8 9">YIM 121974</strain>
    </source>
</reference>
<accession>A0A426V3N7</accession>
<dbReference type="NCBIfam" id="TIGR03718">
    <property type="entry name" value="R_switched_Alx"/>
    <property type="match status" value="1"/>
</dbReference>
<protein>
    <submittedName>
        <fullName evidence="8">TerC family protein</fullName>
    </submittedName>
</protein>
<comment type="caution">
    <text evidence="8">The sequence shown here is derived from an EMBL/GenBank/DDBJ whole genome shotgun (WGS) entry which is preliminary data.</text>
</comment>
<evidence type="ECO:0000256" key="4">
    <source>
        <dbReference type="ARBA" id="ARBA00022989"/>
    </source>
</evidence>
<evidence type="ECO:0000256" key="6">
    <source>
        <dbReference type="SAM" id="MobiDB-lite"/>
    </source>
</evidence>
<feature type="transmembrane region" description="Helical" evidence="7">
    <location>
        <begin position="103"/>
        <end position="122"/>
    </location>
</feature>
<dbReference type="InterPro" id="IPR005496">
    <property type="entry name" value="Integral_membrane_TerC"/>
</dbReference>
<feature type="transmembrane region" description="Helical" evidence="7">
    <location>
        <begin position="69"/>
        <end position="91"/>
    </location>
</feature>
<feature type="compositionally biased region" description="Low complexity" evidence="6">
    <location>
        <begin position="406"/>
        <end position="418"/>
    </location>
</feature>
<keyword evidence="4 7" id="KW-1133">Transmembrane helix</keyword>
<evidence type="ECO:0000256" key="7">
    <source>
        <dbReference type="SAM" id="Phobius"/>
    </source>
</evidence>
<feature type="transmembrane region" description="Helical" evidence="7">
    <location>
        <begin position="288"/>
        <end position="306"/>
    </location>
</feature>
<feature type="transmembrane region" description="Helical" evidence="7">
    <location>
        <begin position="195"/>
        <end position="212"/>
    </location>
</feature>
<comment type="similarity">
    <text evidence="2">Belongs to the TerC family.</text>
</comment>
<feature type="transmembrane region" description="Helical" evidence="7">
    <location>
        <begin position="166"/>
        <end position="189"/>
    </location>
</feature>
<dbReference type="Proteomes" id="UP000277256">
    <property type="component" value="Unassembled WGS sequence"/>
</dbReference>
<name>A0A426V3N7_9ACTN</name>
<feature type="transmembrane region" description="Helical" evidence="7">
    <location>
        <begin position="134"/>
        <end position="154"/>
    </location>
</feature>
<evidence type="ECO:0000256" key="2">
    <source>
        <dbReference type="ARBA" id="ARBA00007511"/>
    </source>
</evidence>
<keyword evidence="5 7" id="KW-0472">Membrane</keyword>
<proteinExistence type="inferred from homology"/>
<feature type="transmembrane region" description="Helical" evidence="7">
    <location>
        <begin position="318"/>
        <end position="339"/>
    </location>
</feature>
<evidence type="ECO:0000256" key="1">
    <source>
        <dbReference type="ARBA" id="ARBA00004141"/>
    </source>
</evidence>
<dbReference type="InterPro" id="IPR022369">
    <property type="entry name" value="Integral_membrane_TerC_rswitch"/>
</dbReference>
<dbReference type="PANTHER" id="PTHR30238">
    <property type="entry name" value="MEMBRANE BOUND PREDICTED REDOX MODULATOR"/>
    <property type="match status" value="1"/>
</dbReference>
<dbReference type="Pfam" id="PF03741">
    <property type="entry name" value="TerC"/>
    <property type="match status" value="1"/>
</dbReference>
<feature type="transmembrane region" description="Helical" evidence="7">
    <location>
        <begin position="359"/>
        <end position="383"/>
    </location>
</feature>
<evidence type="ECO:0000313" key="9">
    <source>
        <dbReference type="Proteomes" id="UP000277256"/>
    </source>
</evidence>
<dbReference type="PANTHER" id="PTHR30238:SF0">
    <property type="entry name" value="THYLAKOID MEMBRANE PROTEIN TERC, CHLOROPLASTIC"/>
    <property type="match status" value="1"/>
</dbReference>
<dbReference type="EMBL" id="RSEB01000001">
    <property type="protein sequence ID" value="RRS01477.1"/>
    <property type="molecule type" value="Genomic_DNA"/>
</dbReference>
<sequence length="426" mass="46393">MTSRIQAGRIVPSVQNQVCGEYPAAPSAVSVVVNARVRHRTPVTLVHADRERPCDPPDVKEGNTLELPAWAWALTMVGLASVVVFDLVMAVRNPHRLSTKESATWAGVYIGAALAFGALILVTQGPAFGGQFYAGYLTELALSVDNLFVFLLIIQSFRVPDALQSRVLLVGIVLSIVLRGGFIAVGSVLIERFSWVFLIFGAILIWTAWGQLRDKGGHDEEMPQNGFMRFAESRLRVSPGYDGGKLTTRIDGVKFVTPLLLAMLAIGSTDILFALDSIPAIFGLTQEPYLVFTATIFALMGLRQLYFLLAALLKSLRFLSLGLAAILGWIGVKLVLHGLHENQLPFINGGEHIDAIPEIPTALSLSVIAGVLTTVVVVNGILLHRDGKTWKELFAEAEREQHVEEPVPAEAPEPVAAEPKQKKLYY</sequence>
<gene>
    <name evidence="8" type="ORF">EIW28_01515</name>
</gene>